<dbReference type="Proteomes" id="UP000271098">
    <property type="component" value="Unassembled WGS sequence"/>
</dbReference>
<dbReference type="GO" id="GO:0090522">
    <property type="term" value="P:vesicle tethering involved in exocytosis"/>
    <property type="evidence" value="ECO:0007669"/>
    <property type="project" value="InterPro"/>
</dbReference>
<dbReference type="PANTHER" id="PTHR12702">
    <property type="entry name" value="SEC15"/>
    <property type="match status" value="1"/>
</dbReference>
<evidence type="ECO:0000313" key="3">
    <source>
        <dbReference type="Proteomes" id="UP000271098"/>
    </source>
</evidence>
<feature type="domain" description="Exocyst complex subunit EXOC6/Sec15 C-terminal" evidence="1">
    <location>
        <begin position="7"/>
        <end position="115"/>
    </location>
</feature>
<protein>
    <submittedName>
        <fullName evidence="4">Sec15 domain-containing protein</fullName>
    </submittedName>
</protein>
<dbReference type="GO" id="GO:0016020">
    <property type="term" value="C:membrane"/>
    <property type="evidence" value="ECO:0007669"/>
    <property type="project" value="TreeGrafter"/>
</dbReference>
<keyword evidence="3" id="KW-1185">Reference proteome</keyword>
<dbReference type="GO" id="GO:0006893">
    <property type="term" value="P:Golgi to plasma membrane transport"/>
    <property type="evidence" value="ECO:0007669"/>
    <property type="project" value="TreeGrafter"/>
</dbReference>
<dbReference type="EMBL" id="UYRT01014555">
    <property type="protein sequence ID" value="VDK54114.1"/>
    <property type="molecule type" value="Genomic_DNA"/>
</dbReference>
<proteinExistence type="predicted"/>
<accession>A0A183DC41</accession>
<dbReference type="WBParaSite" id="GPUH_0000629101-mRNA-1">
    <property type="protein sequence ID" value="GPUH_0000629101-mRNA-1"/>
    <property type="gene ID" value="GPUH_0000629101"/>
</dbReference>
<dbReference type="AlphaFoldDB" id="A0A183DC41"/>
<dbReference type="Pfam" id="PF04091">
    <property type="entry name" value="Sec15_C"/>
    <property type="match status" value="1"/>
</dbReference>
<dbReference type="PANTHER" id="PTHR12702:SF0">
    <property type="entry name" value="EXOCYST COMPLEX COMPONENT 6"/>
    <property type="match status" value="1"/>
</dbReference>
<dbReference type="GO" id="GO:0000145">
    <property type="term" value="C:exocyst"/>
    <property type="evidence" value="ECO:0007669"/>
    <property type="project" value="TreeGrafter"/>
</dbReference>
<organism evidence="4">
    <name type="scientific">Gongylonema pulchrum</name>
    <dbReference type="NCBI Taxonomy" id="637853"/>
    <lineage>
        <taxon>Eukaryota</taxon>
        <taxon>Metazoa</taxon>
        <taxon>Ecdysozoa</taxon>
        <taxon>Nematoda</taxon>
        <taxon>Chromadorea</taxon>
        <taxon>Rhabditida</taxon>
        <taxon>Spirurina</taxon>
        <taxon>Spiruromorpha</taxon>
        <taxon>Spiruroidea</taxon>
        <taxon>Gongylonematidae</taxon>
        <taxon>Gongylonema</taxon>
    </lineage>
</organism>
<dbReference type="InterPro" id="IPR046361">
    <property type="entry name" value="EXOC6/Sec15_C"/>
</dbReference>
<evidence type="ECO:0000313" key="4">
    <source>
        <dbReference type="WBParaSite" id="GPUH_0000629101-mRNA-1"/>
    </source>
</evidence>
<dbReference type="OrthoDB" id="10267033at2759"/>
<dbReference type="Gene3D" id="1.10.357.30">
    <property type="entry name" value="Exocyst complex subunit Sec15 C-terminal domain, N-terminal subdomain"/>
    <property type="match status" value="1"/>
</dbReference>
<evidence type="ECO:0000259" key="1">
    <source>
        <dbReference type="Pfam" id="PF04091"/>
    </source>
</evidence>
<gene>
    <name evidence="2" type="ORF">GPUH_LOCUS6283</name>
</gene>
<dbReference type="InterPro" id="IPR042045">
    <property type="entry name" value="EXOC6/Sec15_C_dom1"/>
</dbReference>
<reference evidence="2 3" key="2">
    <citation type="submission" date="2018-11" db="EMBL/GenBank/DDBJ databases">
        <authorList>
            <consortium name="Pathogen Informatics"/>
        </authorList>
    </citation>
    <scope>NUCLEOTIDE SEQUENCE [LARGE SCALE GENOMIC DNA]</scope>
</reference>
<evidence type="ECO:0000313" key="2">
    <source>
        <dbReference type="EMBL" id="VDK54114.1"/>
    </source>
</evidence>
<name>A0A183DC41_9BILA</name>
<dbReference type="GO" id="GO:0006886">
    <property type="term" value="P:intracellular protein transport"/>
    <property type="evidence" value="ECO:0007669"/>
    <property type="project" value="InterPro"/>
</dbReference>
<dbReference type="InterPro" id="IPR007225">
    <property type="entry name" value="EXOC6/Sec15"/>
</dbReference>
<sequence length="130" mass="14887">MEYLQLSPTEVDDTVRRYANVLLARWSGSLKSFVANKKRTLIQLVQITINIGYLEKSCDSLEHYISKLTNRNNGSGSTTGHLVTLKDQVFRDARSEVEQQIDDALRDKVDAFLDLGLFLYLAVVQKCWFQ</sequence>
<reference evidence="4" key="1">
    <citation type="submission" date="2016-06" db="UniProtKB">
        <authorList>
            <consortium name="WormBaseParasite"/>
        </authorList>
    </citation>
    <scope>IDENTIFICATION</scope>
</reference>